<dbReference type="Ensembl" id="ENSSMRT00000015370.1">
    <property type="protein sequence ID" value="ENSSMRP00000013198.1"/>
    <property type="gene ID" value="ENSSMRG00000010277.1"/>
</dbReference>
<accession>A0A8D0BU21</accession>
<proteinExistence type="predicted"/>
<reference evidence="1" key="2">
    <citation type="submission" date="2025-09" db="UniProtKB">
        <authorList>
            <consortium name="Ensembl"/>
        </authorList>
    </citation>
    <scope>IDENTIFICATION</scope>
</reference>
<reference evidence="1" key="1">
    <citation type="submission" date="2025-08" db="UniProtKB">
        <authorList>
            <consortium name="Ensembl"/>
        </authorList>
    </citation>
    <scope>IDENTIFICATION</scope>
</reference>
<organism evidence="1 2">
    <name type="scientific">Salvator merianae</name>
    <name type="common">Argentine black and white tegu</name>
    <name type="synonym">Tupinambis merianae</name>
    <dbReference type="NCBI Taxonomy" id="96440"/>
    <lineage>
        <taxon>Eukaryota</taxon>
        <taxon>Metazoa</taxon>
        <taxon>Chordata</taxon>
        <taxon>Craniata</taxon>
        <taxon>Vertebrata</taxon>
        <taxon>Euteleostomi</taxon>
        <taxon>Lepidosauria</taxon>
        <taxon>Squamata</taxon>
        <taxon>Bifurcata</taxon>
        <taxon>Unidentata</taxon>
        <taxon>Episquamata</taxon>
        <taxon>Laterata</taxon>
        <taxon>Teiioidea</taxon>
        <taxon>Teiidae</taxon>
        <taxon>Salvator</taxon>
    </lineage>
</organism>
<keyword evidence="2" id="KW-1185">Reference proteome</keyword>
<protein>
    <submittedName>
        <fullName evidence="1">Uncharacterized protein</fullName>
    </submittedName>
</protein>
<evidence type="ECO:0000313" key="1">
    <source>
        <dbReference type="Ensembl" id="ENSSMRP00000013198.1"/>
    </source>
</evidence>
<evidence type="ECO:0000313" key="2">
    <source>
        <dbReference type="Proteomes" id="UP000694421"/>
    </source>
</evidence>
<dbReference type="Proteomes" id="UP000694421">
    <property type="component" value="Unplaced"/>
</dbReference>
<sequence>SAEEGSKPSSLTKLTLGLIYIWGVFPRFTEVIVCGKGNSQRTTWEQENVCIDFHMTWNVKSYSLFSIVTNNIYKLKYLLLPQQRTYSVPVLPSAPHSYIVGHMLRWMSHGEMRQSPFAGH</sequence>
<dbReference type="AlphaFoldDB" id="A0A8D0BU21"/>
<name>A0A8D0BU21_SALMN</name>